<gene>
    <name evidence="3" type="ORF">P167DRAFT_551038</name>
</gene>
<keyword evidence="4" id="KW-1185">Reference proteome</keyword>
<keyword evidence="2" id="KW-0812">Transmembrane</keyword>
<proteinExistence type="predicted"/>
<feature type="compositionally biased region" description="Basic and acidic residues" evidence="1">
    <location>
        <begin position="126"/>
        <end position="138"/>
    </location>
</feature>
<feature type="region of interest" description="Disordered" evidence="1">
    <location>
        <begin position="58"/>
        <end position="92"/>
    </location>
</feature>
<dbReference type="AlphaFoldDB" id="A0A3N4L3L2"/>
<protein>
    <submittedName>
        <fullName evidence="3">Uncharacterized protein</fullName>
    </submittedName>
</protein>
<evidence type="ECO:0000313" key="4">
    <source>
        <dbReference type="Proteomes" id="UP000277580"/>
    </source>
</evidence>
<dbReference type="InParanoid" id="A0A3N4L3L2"/>
<feature type="compositionally biased region" description="Low complexity" evidence="1">
    <location>
        <begin position="17"/>
        <end position="28"/>
    </location>
</feature>
<evidence type="ECO:0000313" key="3">
    <source>
        <dbReference type="EMBL" id="RPB17413.1"/>
    </source>
</evidence>
<feature type="compositionally biased region" description="Pro residues" evidence="1">
    <location>
        <begin position="75"/>
        <end position="85"/>
    </location>
</feature>
<name>A0A3N4L3L2_9PEZI</name>
<reference evidence="3 4" key="1">
    <citation type="journal article" date="2018" name="Nat. Ecol. Evol.">
        <title>Pezizomycetes genomes reveal the molecular basis of ectomycorrhizal truffle lifestyle.</title>
        <authorList>
            <person name="Murat C."/>
            <person name="Payen T."/>
            <person name="Noel B."/>
            <person name="Kuo A."/>
            <person name="Morin E."/>
            <person name="Chen J."/>
            <person name="Kohler A."/>
            <person name="Krizsan K."/>
            <person name="Balestrini R."/>
            <person name="Da Silva C."/>
            <person name="Montanini B."/>
            <person name="Hainaut M."/>
            <person name="Levati E."/>
            <person name="Barry K.W."/>
            <person name="Belfiori B."/>
            <person name="Cichocki N."/>
            <person name="Clum A."/>
            <person name="Dockter R.B."/>
            <person name="Fauchery L."/>
            <person name="Guy J."/>
            <person name="Iotti M."/>
            <person name="Le Tacon F."/>
            <person name="Lindquist E.A."/>
            <person name="Lipzen A."/>
            <person name="Malagnac F."/>
            <person name="Mello A."/>
            <person name="Molinier V."/>
            <person name="Miyauchi S."/>
            <person name="Poulain J."/>
            <person name="Riccioni C."/>
            <person name="Rubini A."/>
            <person name="Sitrit Y."/>
            <person name="Splivallo R."/>
            <person name="Traeger S."/>
            <person name="Wang M."/>
            <person name="Zifcakova L."/>
            <person name="Wipf D."/>
            <person name="Zambonelli A."/>
            <person name="Paolocci F."/>
            <person name="Nowrousian M."/>
            <person name="Ottonello S."/>
            <person name="Baldrian P."/>
            <person name="Spatafora J.W."/>
            <person name="Henrissat B."/>
            <person name="Nagy L.G."/>
            <person name="Aury J.M."/>
            <person name="Wincker P."/>
            <person name="Grigoriev I.V."/>
            <person name="Bonfante P."/>
            <person name="Martin F.M."/>
        </authorList>
    </citation>
    <scope>NUCLEOTIDE SEQUENCE [LARGE SCALE GENOMIC DNA]</scope>
    <source>
        <strain evidence="3 4">CCBAS932</strain>
    </source>
</reference>
<organism evidence="3 4">
    <name type="scientific">Morchella conica CCBAS932</name>
    <dbReference type="NCBI Taxonomy" id="1392247"/>
    <lineage>
        <taxon>Eukaryota</taxon>
        <taxon>Fungi</taxon>
        <taxon>Dikarya</taxon>
        <taxon>Ascomycota</taxon>
        <taxon>Pezizomycotina</taxon>
        <taxon>Pezizomycetes</taxon>
        <taxon>Pezizales</taxon>
        <taxon>Morchellaceae</taxon>
        <taxon>Morchella</taxon>
    </lineage>
</organism>
<evidence type="ECO:0000256" key="2">
    <source>
        <dbReference type="SAM" id="Phobius"/>
    </source>
</evidence>
<dbReference type="OrthoDB" id="5398191at2759"/>
<feature type="transmembrane region" description="Helical" evidence="2">
    <location>
        <begin position="294"/>
        <end position="320"/>
    </location>
</feature>
<keyword evidence="2" id="KW-0472">Membrane</keyword>
<feature type="region of interest" description="Disordered" evidence="1">
    <location>
        <begin position="114"/>
        <end position="138"/>
    </location>
</feature>
<keyword evidence="2" id="KW-1133">Transmembrane helix</keyword>
<dbReference type="STRING" id="1392247.A0A3N4L3L2"/>
<sequence>MLEYFTWKKIKAHKEAAASATASTSTAAETVPAGPQEVLSNSDEAFLRQQLEGADEPVVILSGGGDSGSTTPGASPLPPATPAPTPIEGRSATTTGEWSAVGLKNRFGELRRAVSSAAERRKKGKTPVDVKGKGKEPETLKVEKPVAEGVREEDELTAALEGLNLAAENGRVFSMSTETKILLDKFILILKDISNGAPTAYQDLIDLFDNSSKTFEDTFSTLPSFLQKIIKTLPKKMQAKMAPELLRTAAAVSPAAAAEAEALGGMFTLKELVTKPGLLMGMLKSVMNFLKLRFPAALGGTSLAMSMGLFVVLFVLWYCYKRGREVRLEAEASAAAAELLDGVEGGGIEGSSSAPQVIVGDSTRKTA</sequence>
<accession>A0A3N4L3L2</accession>
<feature type="region of interest" description="Disordered" evidence="1">
    <location>
        <begin position="16"/>
        <end position="38"/>
    </location>
</feature>
<dbReference type="EMBL" id="ML119106">
    <property type="protein sequence ID" value="RPB17413.1"/>
    <property type="molecule type" value="Genomic_DNA"/>
</dbReference>
<evidence type="ECO:0000256" key="1">
    <source>
        <dbReference type="SAM" id="MobiDB-lite"/>
    </source>
</evidence>
<dbReference type="Proteomes" id="UP000277580">
    <property type="component" value="Unassembled WGS sequence"/>
</dbReference>